<feature type="coiled-coil region" evidence="6">
    <location>
        <begin position="150"/>
        <end position="205"/>
    </location>
</feature>
<protein>
    <submittedName>
        <fullName evidence="8">Transmembrane and coiled-coil domain-containing protein 5A isoform X1</fullName>
    </submittedName>
</protein>
<evidence type="ECO:0000256" key="5">
    <source>
        <dbReference type="ARBA" id="ARBA00023136"/>
    </source>
</evidence>
<comment type="subcellular location">
    <subcellularLocation>
        <location evidence="1">Membrane</location>
        <topology evidence="1">Single-pass membrane protein</topology>
    </subcellularLocation>
</comment>
<dbReference type="CTD" id="145942"/>
<proteinExistence type="predicted"/>
<dbReference type="GO" id="GO:0016020">
    <property type="term" value="C:membrane"/>
    <property type="evidence" value="ECO:0007669"/>
    <property type="project" value="UniProtKB-SubCell"/>
</dbReference>
<evidence type="ECO:0000256" key="6">
    <source>
        <dbReference type="SAM" id="Coils"/>
    </source>
</evidence>
<evidence type="ECO:0000256" key="4">
    <source>
        <dbReference type="ARBA" id="ARBA00023054"/>
    </source>
</evidence>
<evidence type="ECO:0000313" key="7">
    <source>
        <dbReference type="Proteomes" id="UP000515140"/>
    </source>
</evidence>
<evidence type="ECO:0000256" key="2">
    <source>
        <dbReference type="ARBA" id="ARBA00022692"/>
    </source>
</evidence>
<dbReference type="FunCoup" id="A0A6P5KMB5">
    <property type="interactions" value="3"/>
</dbReference>
<keyword evidence="5" id="KW-0472">Membrane</keyword>
<evidence type="ECO:0000313" key="8">
    <source>
        <dbReference type="RefSeq" id="XP_020846818.1"/>
    </source>
</evidence>
<organism evidence="7 8">
    <name type="scientific">Phascolarctos cinereus</name>
    <name type="common">Koala</name>
    <dbReference type="NCBI Taxonomy" id="38626"/>
    <lineage>
        <taxon>Eukaryota</taxon>
        <taxon>Metazoa</taxon>
        <taxon>Chordata</taxon>
        <taxon>Craniata</taxon>
        <taxon>Vertebrata</taxon>
        <taxon>Euteleostomi</taxon>
        <taxon>Mammalia</taxon>
        <taxon>Metatheria</taxon>
        <taxon>Diprotodontia</taxon>
        <taxon>Phascolarctidae</taxon>
        <taxon>Phascolarctos</taxon>
    </lineage>
</organism>
<keyword evidence="2 8" id="KW-0812">Transmembrane</keyword>
<accession>A0A6P5KMB5</accession>
<dbReference type="InterPro" id="IPR026617">
    <property type="entry name" value="SMCO2/5"/>
</dbReference>
<dbReference type="RefSeq" id="XP_020846818.1">
    <property type="nucleotide sequence ID" value="XM_020991159.1"/>
</dbReference>
<reference evidence="8" key="1">
    <citation type="submission" date="2025-08" db="UniProtKB">
        <authorList>
            <consortium name="RefSeq"/>
        </authorList>
    </citation>
    <scope>IDENTIFICATION</scope>
    <source>
        <tissue evidence="8">Spleen</tissue>
    </source>
</reference>
<keyword evidence="4 6" id="KW-0175">Coiled coil</keyword>
<dbReference type="PANTHER" id="PTHR22422:SF7">
    <property type="entry name" value="TRANSMEMBRANE AND COILED-COIL DOMAIN-CONTAINING PROTEIN 5A"/>
    <property type="match status" value="1"/>
</dbReference>
<dbReference type="Pfam" id="PF14992">
    <property type="entry name" value="TMCO5"/>
    <property type="match status" value="1"/>
</dbReference>
<dbReference type="AlphaFoldDB" id="A0A6P5KMB5"/>
<sequence length="313" mass="36588">MEEEEQTLLENESSQKMEILRLEQSKKTLISLNMDLEKDLQRIDEANQSLLLKIQKEEDENNRLESELARLAHLAEEQERKELEYTLSEKEQYLKELEQETSKLEKIKEALTQGIAALQNRLSGKMHAPKAFVTEEENLLGSPEVAKMKIQQAEVSLAEQEKELDKVLHEYESVQQLCEAQAYCIKKYQEALRKMEEEVENRFLEREVSKVLSISSQTASRGLMLVDDIQNDAEKIITGRKRSLFWYRTLGHLFFTILSFTRLQGYLLFHINHINPDLLLDTLPKTLGRSTLYRLRCFLLPFFTLEAEDVLPH</sequence>
<evidence type="ECO:0000256" key="3">
    <source>
        <dbReference type="ARBA" id="ARBA00022989"/>
    </source>
</evidence>
<keyword evidence="3" id="KW-1133">Transmembrane helix</keyword>
<dbReference type="GeneID" id="110211688"/>
<dbReference type="PANTHER" id="PTHR22422">
    <property type="entry name" value="TRANSMEMBRANE AND COILED-COIL DOMAIN-CONTAINING PROTEIN 5B-RELATED"/>
    <property type="match status" value="1"/>
</dbReference>
<dbReference type="Proteomes" id="UP000515140">
    <property type="component" value="Unplaced"/>
</dbReference>
<name>A0A6P5KMB5_PHACI</name>
<dbReference type="KEGG" id="pcw:110211688"/>
<dbReference type="InParanoid" id="A0A6P5KMB5"/>
<evidence type="ECO:0000256" key="1">
    <source>
        <dbReference type="ARBA" id="ARBA00004167"/>
    </source>
</evidence>
<feature type="coiled-coil region" evidence="6">
    <location>
        <begin position="33"/>
        <end position="114"/>
    </location>
</feature>
<gene>
    <name evidence="8" type="primary">TMCO5A</name>
</gene>
<keyword evidence="7" id="KW-1185">Reference proteome</keyword>